<organism evidence="2 3">
    <name type="scientific">Desulfatitalea alkaliphila</name>
    <dbReference type="NCBI Taxonomy" id="2929485"/>
    <lineage>
        <taxon>Bacteria</taxon>
        <taxon>Pseudomonadati</taxon>
        <taxon>Thermodesulfobacteriota</taxon>
        <taxon>Desulfobacteria</taxon>
        <taxon>Desulfobacterales</taxon>
        <taxon>Desulfosarcinaceae</taxon>
        <taxon>Desulfatitalea</taxon>
    </lineage>
</organism>
<keyword evidence="3" id="KW-1185">Reference proteome</keyword>
<dbReference type="EMBL" id="JALJRB010000012">
    <property type="protein sequence ID" value="MCJ8501252.1"/>
    <property type="molecule type" value="Genomic_DNA"/>
</dbReference>
<feature type="domain" description="Calcineurin-like phosphoesterase" evidence="1">
    <location>
        <begin position="46"/>
        <end position="117"/>
    </location>
</feature>
<dbReference type="Proteomes" id="UP001165427">
    <property type="component" value="Unassembled WGS sequence"/>
</dbReference>
<accession>A0AA41UKA8</accession>
<gene>
    <name evidence="2" type="ORF">MRX98_11765</name>
</gene>
<evidence type="ECO:0000259" key="1">
    <source>
        <dbReference type="Pfam" id="PF00149"/>
    </source>
</evidence>
<protein>
    <submittedName>
        <fullName evidence="2">Metallophosphoesterase</fullName>
    </submittedName>
</protein>
<dbReference type="Pfam" id="PF00149">
    <property type="entry name" value="Metallophos"/>
    <property type="match status" value="1"/>
</dbReference>
<dbReference type="InterPro" id="IPR029052">
    <property type="entry name" value="Metallo-depent_PP-like"/>
</dbReference>
<dbReference type="InterPro" id="IPR004843">
    <property type="entry name" value="Calcineurin-like_PHP"/>
</dbReference>
<name>A0AA41UKA8_9BACT</name>
<dbReference type="SUPFAM" id="SSF56300">
    <property type="entry name" value="Metallo-dependent phosphatases"/>
    <property type="match status" value="1"/>
</dbReference>
<evidence type="ECO:0000313" key="3">
    <source>
        <dbReference type="Proteomes" id="UP001165427"/>
    </source>
</evidence>
<dbReference type="AlphaFoldDB" id="A0AA41UKA8"/>
<dbReference type="GO" id="GO:0016787">
    <property type="term" value="F:hydrolase activity"/>
    <property type="evidence" value="ECO:0007669"/>
    <property type="project" value="InterPro"/>
</dbReference>
<sequence length="135" mass="15163">MATPATERRAKIGLQHIATFVQIVLLFLHITACASETHESGHDTKLRFAVAADGHWGQPDTPFEQDYNKLIEALNRLHQEEPFDFVVFLGDLVHDRPDLLPTVKNALDRLGPPCFIIEEDLVDDVVVIQAQGVRQ</sequence>
<evidence type="ECO:0000313" key="2">
    <source>
        <dbReference type="EMBL" id="MCJ8501252.1"/>
    </source>
</evidence>
<reference evidence="2" key="1">
    <citation type="submission" date="2022-04" db="EMBL/GenBank/DDBJ databases">
        <title>Desulfatitalea alkaliphila sp. nov., a novel anaerobic sulfate-reducing bacterium isolated from terrestrial mud volcano, Taman Peninsula, Russia.</title>
        <authorList>
            <person name="Khomyakova M.A."/>
            <person name="Merkel A.Y."/>
            <person name="Slobodkin A.I."/>
        </authorList>
    </citation>
    <scope>NUCLEOTIDE SEQUENCE</scope>
    <source>
        <strain evidence="2">M08but</strain>
    </source>
</reference>
<proteinExistence type="predicted"/>
<dbReference type="RefSeq" id="WP_246908123.1">
    <property type="nucleotide sequence ID" value="NZ_JALJRB010000012.1"/>
</dbReference>
<comment type="caution">
    <text evidence="2">The sequence shown here is derived from an EMBL/GenBank/DDBJ whole genome shotgun (WGS) entry which is preliminary data.</text>
</comment>
<dbReference type="Gene3D" id="3.60.21.10">
    <property type="match status" value="1"/>
</dbReference>